<dbReference type="SUPFAM" id="SSF54791">
    <property type="entry name" value="Eukaryotic type KH-domain (KH-domain type I)"/>
    <property type="match status" value="1"/>
</dbReference>
<dbReference type="FunFam" id="2.40.50.140:FF:000112">
    <property type="entry name" value="Exosome complex component RRP40"/>
    <property type="match status" value="1"/>
</dbReference>
<dbReference type="PANTHER" id="PTHR21321">
    <property type="entry name" value="PNAS-3 RELATED"/>
    <property type="match status" value="1"/>
</dbReference>
<dbReference type="GO" id="GO:0003723">
    <property type="term" value="F:RNA binding"/>
    <property type="evidence" value="ECO:0007669"/>
    <property type="project" value="UniProtKB-KW"/>
</dbReference>
<dbReference type="VEuPathDB" id="VectorBase:ADIR004060"/>
<dbReference type="GO" id="GO:0071035">
    <property type="term" value="P:nuclear polyadenylation-dependent rRNA catabolic process"/>
    <property type="evidence" value="ECO:0007669"/>
    <property type="project" value="TreeGrafter"/>
</dbReference>
<dbReference type="InterPro" id="IPR029058">
    <property type="entry name" value="AB_hydrolase_fold"/>
</dbReference>
<dbReference type="GO" id="GO:0010468">
    <property type="term" value="P:regulation of gene expression"/>
    <property type="evidence" value="ECO:0007669"/>
    <property type="project" value="UniProtKB-ARBA"/>
</dbReference>
<keyword evidence="6" id="KW-0271">Exosome</keyword>
<evidence type="ECO:0000256" key="5">
    <source>
        <dbReference type="ARBA" id="ARBA00022552"/>
    </source>
</evidence>
<protein>
    <recommendedName>
        <fullName evidence="10">Exosome complex component RRP40</fullName>
    </recommendedName>
    <alternativeName>
        <fullName evidence="9">Ribosomal RNA-processing protein 40</fullName>
    </alternativeName>
</protein>
<dbReference type="Pfam" id="PF15985">
    <property type="entry name" value="KH_6"/>
    <property type="match status" value="1"/>
</dbReference>
<dbReference type="InterPro" id="IPR037319">
    <property type="entry name" value="Rrp40_S1"/>
</dbReference>
<dbReference type="PANTHER" id="PTHR21321:SF1">
    <property type="entry name" value="EXOSOME COMPLEX COMPONENT RRP40"/>
    <property type="match status" value="1"/>
</dbReference>
<dbReference type="Gene3D" id="3.40.50.1820">
    <property type="entry name" value="alpha/beta hydrolase"/>
    <property type="match status" value="1"/>
</dbReference>
<dbReference type="Pfam" id="PF00561">
    <property type="entry name" value="Abhydrolase_1"/>
    <property type="match status" value="1"/>
</dbReference>
<keyword evidence="7" id="KW-0694">RNA-binding</keyword>
<dbReference type="InterPro" id="IPR036612">
    <property type="entry name" value="KH_dom_type_1_sf"/>
</dbReference>
<dbReference type="InterPro" id="IPR004088">
    <property type="entry name" value="KH_dom_type_1"/>
</dbReference>
<keyword evidence="4" id="KW-0963">Cytoplasm</keyword>
<evidence type="ECO:0000256" key="1">
    <source>
        <dbReference type="ARBA" id="ARBA00004496"/>
    </source>
</evidence>
<accession>A0A182N8T6</accession>
<dbReference type="Pfam" id="PF21262">
    <property type="entry name" value="RRP40_S1"/>
    <property type="match status" value="1"/>
</dbReference>
<dbReference type="FunFam" id="3.30.1370.10:FF:000038">
    <property type="entry name" value="exosome complex component RRP40"/>
    <property type="match status" value="1"/>
</dbReference>
<keyword evidence="5" id="KW-0698">rRNA processing</keyword>
<dbReference type="Gene3D" id="3.30.1370.10">
    <property type="entry name" value="K Homology domain, type 1"/>
    <property type="match status" value="1"/>
</dbReference>
<evidence type="ECO:0000256" key="10">
    <source>
        <dbReference type="ARBA" id="ARBA00069899"/>
    </source>
</evidence>
<dbReference type="GO" id="GO:0071051">
    <property type="term" value="P:poly(A)-dependent snoRNA 3'-end processing"/>
    <property type="evidence" value="ECO:0007669"/>
    <property type="project" value="TreeGrafter"/>
</dbReference>
<dbReference type="InterPro" id="IPR012340">
    <property type="entry name" value="NA-bd_OB-fold"/>
</dbReference>
<dbReference type="Gene3D" id="2.40.50.100">
    <property type="match status" value="1"/>
</dbReference>
<evidence type="ECO:0000256" key="8">
    <source>
        <dbReference type="ARBA" id="ARBA00023242"/>
    </source>
</evidence>
<evidence type="ECO:0000256" key="4">
    <source>
        <dbReference type="ARBA" id="ARBA00022490"/>
    </source>
</evidence>
<dbReference type="CDD" id="cd22526">
    <property type="entry name" value="KH-I_Rrp40"/>
    <property type="match status" value="1"/>
</dbReference>
<dbReference type="GO" id="GO:0071034">
    <property type="term" value="P:CUT catabolic process"/>
    <property type="evidence" value="ECO:0007669"/>
    <property type="project" value="TreeGrafter"/>
</dbReference>
<dbReference type="PRINTS" id="PR00111">
    <property type="entry name" value="ABHYDROLASE"/>
</dbReference>
<reference evidence="14" key="1">
    <citation type="submission" date="2013-03" db="EMBL/GenBank/DDBJ databases">
        <title>The Genome Sequence of Anopheles dirus WRAIR2.</title>
        <authorList>
            <consortium name="The Broad Institute Genomics Platform"/>
            <person name="Neafsey D.E."/>
            <person name="Walton C."/>
            <person name="Walker B."/>
            <person name="Young S.K."/>
            <person name="Zeng Q."/>
            <person name="Gargeya S."/>
            <person name="Fitzgerald M."/>
            <person name="Haas B."/>
            <person name="Abouelleil A."/>
            <person name="Allen A.W."/>
            <person name="Alvarado L."/>
            <person name="Arachchi H.M."/>
            <person name="Berlin A.M."/>
            <person name="Chapman S.B."/>
            <person name="Gainer-Dewar J."/>
            <person name="Goldberg J."/>
            <person name="Griggs A."/>
            <person name="Gujja S."/>
            <person name="Hansen M."/>
            <person name="Howarth C."/>
            <person name="Imamovic A."/>
            <person name="Ireland A."/>
            <person name="Larimer J."/>
            <person name="McCowan C."/>
            <person name="Murphy C."/>
            <person name="Pearson M."/>
            <person name="Poon T.W."/>
            <person name="Priest M."/>
            <person name="Roberts A."/>
            <person name="Saif S."/>
            <person name="Shea T."/>
            <person name="Sisk P."/>
            <person name="Sykes S."/>
            <person name="Wortman J."/>
            <person name="Nusbaum C."/>
            <person name="Birren B."/>
        </authorList>
    </citation>
    <scope>NUCLEOTIDE SEQUENCE [LARGE SCALE GENOMIC DNA]</scope>
    <source>
        <strain evidence="14">WRAIR2</strain>
    </source>
</reference>
<dbReference type="GO" id="GO:0000176">
    <property type="term" value="C:nuclear exosome (RNase complex)"/>
    <property type="evidence" value="ECO:0007669"/>
    <property type="project" value="TreeGrafter"/>
</dbReference>
<keyword evidence="14" id="KW-1185">Reference proteome</keyword>
<organism evidence="13 14">
    <name type="scientific">Anopheles dirus</name>
    <dbReference type="NCBI Taxonomy" id="7168"/>
    <lineage>
        <taxon>Eukaryota</taxon>
        <taxon>Metazoa</taxon>
        <taxon>Ecdysozoa</taxon>
        <taxon>Arthropoda</taxon>
        <taxon>Hexapoda</taxon>
        <taxon>Insecta</taxon>
        <taxon>Pterygota</taxon>
        <taxon>Neoptera</taxon>
        <taxon>Endopterygota</taxon>
        <taxon>Diptera</taxon>
        <taxon>Nematocera</taxon>
        <taxon>Culicoidea</taxon>
        <taxon>Culicidae</taxon>
        <taxon>Anophelinae</taxon>
        <taxon>Anopheles</taxon>
    </lineage>
</organism>
<dbReference type="GO" id="GO:0000177">
    <property type="term" value="C:cytoplasmic exosome (RNase complex)"/>
    <property type="evidence" value="ECO:0007669"/>
    <property type="project" value="TreeGrafter"/>
</dbReference>
<dbReference type="InterPro" id="IPR026699">
    <property type="entry name" value="Exosome_RNA_bind1/RRP40/RRP4"/>
</dbReference>
<evidence type="ECO:0000313" key="13">
    <source>
        <dbReference type="EnsemblMetazoa" id="ADIR004060-PA"/>
    </source>
</evidence>
<dbReference type="CDD" id="cd05790">
    <property type="entry name" value="S1_Rrp40"/>
    <property type="match status" value="1"/>
</dbReference>
<dbReference type="InterPro" id="IPR000073">
    <property type="entry name" value="AB_hydrolase_1"/>
</dbReference>
<dbReference type="AlphaFoldDB" id="A0A182N8T6"/>
<dbReference type="Proteomes" id="UP000075884">
    <property type="component" value="Unassembled WGS sequence"/>
</dbReference>
<dbReference type="GO" id="GO:0071038">
    <property type="term" value="P:TRAMP-dependent tRNA surveillance pathway"/>
    <property type="evidence" value="ECO:0007669"/>
    <property type="project" value="TreeGrafter"/>
</dbReference>
<feature type="domain" description="AB hydrolase-1" evidence="11">
    <location>
        <begin position="246"/>
        <end position="351"/>
    </location>
</feature>
<feature type="domain" description="K Homology" evidence="12">
    <location>
        <begin position="153"/>
        <end position="201"/>
    </location>
</feature>
<reference evidence="13" key="2">
    <citation type="submission" date="2020-05" db="UniProtKB">
        <authorList>
            <consortium name="EnsemblMetazoa"/>
        </authorList>
    </citation>
    <scope>IDENTIFICATION</scope>
    <source>
        <strain evidence="13">WRAIR2</strain>
    </source>
</reference>
<evidence type="ECO:0000259" key="11">
    <source>
        <dbReference type="Pfam" id="PF00561"/>
    </source>
</evidence>
<evidence type="ECO:0000256" key="2">
    <source>
        <dbReference type="ARBA" id="ARBA00004604"/>
    </source>
</evidence>
<keyword evidence="8" id="KW-0539">Nucleus</keyword>
<evidence type="ECO:0000256" key="9">
    <source>
        <dbReference type="ARBA" id="ARBA00030615"/>
    </source>
</evidence>
<comment type="similarity">
    <text evidence="3">Belongs to the RRP40 family.</text>
</comment>
<evidence type="ECO:0000313" key="14">
    <source>
        <dbReference type="Proteomes" id="UP000075884"/>
    </source>
</evidence>
<proteinExistence type="inferred from homology"/>
<dbReference type="GO" id="GO:0005730">
    <property type="term" value="C:nucleolus"/>
    <property type="evidence" value="ECO:0007669"/>
    <property type="project" value="UniProtKB-SubCell"/>
</dbReference>
<dbReference type="SUPFAM" id="SSF53474">
    <property type="entry name" value="alpha/beta-Hydrolases"/>
    <property type="match status" value="1"/>
</dbReference>
<name>A0A182N8T6_9DIPT</name>
<evidence type="ECO:0000256" key="6">
    <source>
        <dbReference type="ARBA" id="ARBA00022835"/>
    </source>
</evidence>
<dbReference type="Gene3D" id="2.40.50.140">
    <property type="entry name" value="Nucleic acid-binding proteins"/>
    <property type="match status" value="1"/>
</dbReference>
<evidence type="ECO:0000256" key="7">
    <source>
        <dbReference type="ARBA" id="ARBA00022884"/>
    </source>
</evidence>
<dbReference type="GO" id="GO:0000467">
    <property type="term" value="P:exonucleolytic trimming to generate mature 3'-end of 5.8S rRNA from tricistronic rRNA transcript (SSU-rRNA, 5.8S rRNA, LSU-rRNA)"/>
    <property type="evidence" value="ECO:0007669"/>
    <property type="project" value="TreeGrafter"/>
</dbReference>
<sequence length="523" mass="58426">MMENNDKIVLAGDIVTEPMEMMKTNKKVILGPGLRIDSDTVRASKCGQLKMKPPNTFWVDAYQRRYVPNRGELVIGVVVAKAGDIFRLDIGSCETASLSYMAFEGATKKNRPDVNVGDIVYARLLIAHPDVEPELVCVDSHGKKGKLGVLHEGFLLCCSLNLVRKILNPKCTFLSQLAKELAFEMAAGMNGRIWIRGKTVKQTIAVGNAILALEYLPNEQIRELCNDIGAYVSGFSKWWGSRVKQPVLALHGWQDNAGSFDRLCPLLPADIPILAIDLPGHGKSSHYPKGMHYFIFWDGITLIRRIVKYYGWTKITLLGHSLGGALSFMYAASFPDEVDRFISIDIAGPTVRDHDKTAASTGDCIDKFLHYETLPESKMPCYGYEEMIDLVLAAYDGSVDYDSVEVLMRRGMALAPAHFHKEGYHFARDLRLKVALLGMFSMDQVLAYAERIKCKVLNIRADPGMKFDNPEVYKNVMAVLTRTASKVVYHEIPGSHHLHLVTPDRVATQIKTTSIDINNMKRK</sequence>
<dbReference type="STRING" id="7168.A0A182N8T6"/>
<dbReference type="GO" id="GO:0034475">
    <property type="term" value="P:U4 snRNA 3'-end processing"/>
    <property type="evidence" value="ECO:0007669"/>
    <property type="project" value="TreeGrafter"/>
</dbReference>
<evidence type="ECO:0000256" key="3">
    <source>
        <dbReference type="ARBA" id="ARBA00007841"/>
    </source>
</evidence>
<dbReference type="SUPFAM" id="SSF110324">
    <property type="entry name" value="Ribosomal L27 protein-like"/>
    <property type="match status" value="1"/>
</dbReference>
<evidence type="ECO:0000259" key="12">
    <source>
        <dbReference type="Pfam" id="PF15985"/>
    </source>
</evidence>
<comment type="subcellular location">
    <subcellularLocation>
        <location evidence="1">Cytoplasm</location>
    </subcellularLocation>
    <subcellularLocation>
        <location evidence="2">Nucleus</location>
        <location evidence="2">Nucleolus</location>
    </subcellularLocation>
</comment>
<dbReference type="SUPFAM" id="SSF50249">
    <property type="entry name" value="Nucleic acid-binding proteins"/>
    <property type="match status" value="1"/>
</dbReference>
<dbReference type="InterPro" id="IPR049469">
    <property type="entry name" value="RRP40_KH-I"/>
</dbReference>
<dbReference type="EnsemblMetazoa" id="ADIR004060-RA">
    <property type="protein sequence ID" value="ADIR004060-PA"/>
    <property type="gene ID" value="ADIR004060"/>
</dbReference>